<dbReference type="Proteomes" id="UP000000311">
    <property type="component" value="Unassembled WGS sequence"/>
</dbReference>
<proteinExistence type="predicted"/>
<evidence type="ECO:0000256" key="1">
    <source>
        <dbReference type="SAM" id="MobiDB-lite"/>
    </source>
</evidence>
<keyword evidence="3" id="KW-1185">Reference proteome</keyword>
<feature type="compositionally biased region" description="Polar residues" evidence="1">
    <location>
        <begin position="237"/>
        <end position="248"/>
    </location>
</feature>
<dbReference type="EMBL" id="GL437442">
    <property type="protein sequence ID" value="EFN70462.1"/>
    <property type="molecule type" value="Genomic_DNA"/>
</dbReference>
<dbReference type="AlphaFoldDB" id="E2A7Y3"/>
<reference evidence="2 3" key="1">
    <citation type="journal article" date="2010" name="Science">
        <title>Genomic comparison of the ants Camponotus floridanus and Harpegnathos saltator.</title>
        <authorList>
            <person name="Bonasio R."/>
            <person name="Zhang G."/>
            <person name="Ye C."/>
            <person name="Mutti N.S."/>
            <person name="Fang X."/>
            <person name="Qin N."/>
            <person name="Donahue G."/>
            <person name="Yang P."/>
            <person name="Li Q."/>
            <person name="Li C."/>
            <person name="Zhang P."/>
            <person name="Huang Z."/>
            <person name="Berger S.L."/>
            <person name="Reinberg D."/>
            <person name="Wang J."/>
            <person name="Liebig J."/>
        </authorList>
    </citation>
    <scope>NUCLEOTIDE SEQUENCE [LARGE SCALE GENOMIC DNA]</scope>
    <source>
        <strain evidence="3">C129</strain>
    </source>
</reference>
<protein>
    <submittedName>
        <fullName evidence="2">Uncharacterized protein</fullName>
    </submittedName>
</protein>
<name>E2A7Y3_CAMFO</name>
<accession>E2A7Y3</accession>
<gene>
    <name evidence="2" type="ORF">EAG_09843</name>
</gene>
<organism evidence="3">
    <name type="scientific">Camponotus floridanus</name>
    <name type="common">Florida carpenter ant</name>
    <dbReference type="NCBI Taxonomy" id="104421"/>
    <lineage>
        <taxon>Eukaryota</taxon>
        <taxon>Metazoa</taxon>
        <taxon>Ecdysozoa</taxon>
        <taxon>Arthropoda</taxon>
        <taxon>Hexapoda</taxon>
        <taxon>Insecta</taxon>
        <taxon>Pterygota</taxon>
        <taxon>Neoptera</taxon>
        <taxon>Endopterygota</taxon>
        <taxon>Hymenoptera</taxon>
        <taxon>Apocrita</taxon>
        <taxon>Aculeata</taxon>
        <taxon>Formicoidea</taxon>
        <taxon>Formicidae</taxon>
        <taxon>Formicinae</taxon>
        <taxon>Camponotus</taxon>
    </lineage>
</organism>
<sequence length="283" mass="33635">MWEEESRTKTEKIQNLEAMLSVIKQRESKLINDINRLEKKLTNEMNYSKDLLNKLSKAQEDLQFAQKKNIETQKSLEITKNTNELTNIELQQQLKILQREKEEIIKRENMKNKNTEILYENTQAKHAEEVSALKRDYETQLLELKRTTDSLNDMINNVRKENTTLNKSLIKTREENSNLKYDYKLSMKKNEDLQEKLKEATKALQAKSIEDRKSTSEFQSQPNIFMDYDGNEKDETLSQSHSYSMSLKENQKEQEAEVTSAGRKFFKTRQPRYSQPRTYTKRR</sequence>
<evidence type="ECO:0000313" key="2">
    <source>
        <dbReference type="EMBL" id="EFN70462.1"/>
    </source>
</evidence>
<dbReference type="STRING" id="104421.E2A7Y3"/>
<dbReference type="OrthoDB" id="7543142at2759"/>
<feature type="compositionally biased region" description="Polar residues" evidence="1">
    <location>
        <begin position="271"/>
        <end position="283"/>
    </location>
</feature>
<evidence type="ECO:0000313" key="3">
    <source>
        <dbReference type="Proteomes" id="UP000000311"/>
    </source>
</evidence>
<dbReference type="InParanoid" id="E2A7Y3"/>
<feature type="region of interest" description="Disordered" evidence="1">
    <location>
        <begin position="206"/>
        <end position="283"/>
    </location>
</feature>